<dbReference type="InterPro" id="IPR003604">
    <property type="entry name" value="Matrin/U1-like-C_Znf_C2H2"/>
</dbReference>
<feature type="compositionally biased region" description="Polar residues" evidence="2">
    <location>
        <begin position="23"/>
        <end position="32"/>
    </location>
</feature>
<evidence type="ECO:0000256" key="2">
    <source>
        <dbReference type="SAM" id="MobiDB-lite"/>
    </source>
</evidence>
<feature type="region of interest" description="Disordered" evidence="2">
    <location>
        <begin position="16"/>
        <end position="78"/>
    </location>
</feature>
<dbReference type="InterPro" id="IPR036236">
    <property type="entry name" value="Znf_C2H2_sf"/>
</dbReference>
<gene>
    <name evidence="4" type="ORF">RIMI_LOCUS22938948</name>
</gene>
<evidence type="ECO:0000313" key="5">
    <source>
        <dbReference type="Proteomes" id="UP001176940"/>
    </source>
</evidence>
<keyword evidence="1" id="KW-0479">Metal-binding</keyword>
<dbReference type="InterPro" id="IPR013087">
    <property type="entry name" value="Znf_C2H2_type"/>
</dbReference>
<organism evidence="4 5">
    <name type="scientific">Ranitomeya imitator</name>
    <name type="common">mimic poison frog</name>
    <dbReference type="NCBI Taxonomy" id="111125"/>
    <lineage>
        <taxon>Eukaryota</taxon>
        <taxon>Metazoa</taxon>
        <taxon>Chordata</taxon>
        <taxon>Craniata</taxon>
        <taxon>Vertebrata</taxon>
        <taxon>Euteleostomi</taxon>
        <taxon>Amphibia</taxon>
        <taxon>Batrachia</taxon>
        <taxon>Anura</taxon>
        <taxon>Neobatrachia</taxon>
        <taxon>Hyloidea</taxon>
        <taxon>Dendrobatidae</taxon>
        <taxon>Dendrobatinae</taxon>
        <taxon>Ranitomeya</taxon>
    </lineage>
</organism>
<dbReference type="SMART" id="SM00451">
    <property type="entry name" value="ZnF_U1"/>
    <property type="match status" value="2"/>
</dbReference>
<keyword evidence="1" id="KW-0863">Zinc-finger</keyword>
<feature type="region of interest" description="Disordered" evidence="2">
    <location>
        <begin position="128"/>
        <end position="149"/>
    </location>
</feature>
<evidence type="ECO:0000259" key="3">
    <source>
        <dbReference type="PROSITE" id="PS50157"/>
    </source>
</evidence>
<proteinExistence type="predicted"/>
<dbReference type="PROSITE" id="PS50157">
    <property type="entry name" value="ZINC_FINGER_C2H2_2"/>
    <property type="match status" value="1"/>
</dbReference>
<dbReference type="PANTHER" id="PTHR15577">
    <property type="entry name" value="ZINC FINGER CONTAINING PROTEIN"/>
    <property type="match status" value="1"/>
</dbReference>
<dbReference type="InterPro" id="IPR055309">
    <property type="entry name" value="Znf318-like"/>
</dbReference>
<keyword evidence="5" id="KW-1185">Reference proteome</keyword>
<sequence length="214" mass="24905">MRMPRAALHVELTQRYWGPPSSPMSLRSQKSSVKADHPSRALSSPQSPTRLAFQNQETSHSQKAQQPMTPSSNTPANAENPLLFEISEIFEYHDPGSHWCEDCNEICLTLLEFLLHLHDEKHKQSLKEVRRPWMKKKPQEPSSTKKPRVNVPLKGAEFLVPVNGHYCELCEETFPDHTAADDHLRTYAHNDKYKKYIEVHIIMKWYVGRRRRRA</sequence>
<evidence type="ECO:0000313" key="4">
    <source>
        <dbReference type="EMBL" id="CAJ0968247.1"/>
    </source>
</evidence>
<evidence type="ECO:0000256" key="1">
    <source>
        <dbReference type="PROSITE-ProRule" id="PRU00042"/>
    </source>
</evidence>
<comment type="caution">
    <text evidence="4">The sequence shown here is derived from an EMBL/GenBank/DDBJ whole genome shotgun (WGS) entry which is preliminary data.</text>
</comment>
<accession>A0ABN9MN86</accession>
<reference evidence="4" key="1">
    <citation type="submission" date="2023-07" db="EMBL/GenBank/DDBJ databases">
        <authorList>
            <person name="Stuckert A."/>
        </authorList>
    </citation>
    <scope>NUCLEOTIDE SEQUENCE</scope>
</reference>
<dbReference type="Proteomes" id="UP001176940">
    <property type="component" value="Unassembled WGS sequence"/>
</dbReference>
<dbReference type="PANTHER" id="PTHR15577:SF2">
    <property type="entry name" value="ZINC FINGER PROTEIN 318"/>
    <property type="match status" value="1"/>
</dbReference>
<protein>
    <recommendedName>
        <fullName evidence="3">C2H2-type domain-containing protein</fullName>
    </recommendedName>
</protein>
<keyword evidence="1" id="KW-0862">Zinc</keyword>
<feature type="domain" description="C2H2-type" evidence="3">
    <location>
        <begin position="165"/>
        <end position="194"/>
    </location>
</feature>
<dbReference type="SUPFAM" id="SSF57667">
    <property type="entry name" value="beta-beta-alpha zinc fingers"/>
    <property type="match status" value="2"/>
</dbReference>
<feature type="compositionally biased region" description="Polar residues" evidence="2">
    <location>
        <begin position="41"/>
        <end position="77"/>
    </location>
</feature>
<dbReference type="PROSITE" id="PS00028">
    <property type="entry name" value="ZINC_FINGER_C2H2_1"/>
    <property type="match status" value="1"/>
</dbReference>
<name>A0ABN9MN86_9NEOB</name>
<dbReference type="EMBL" id="CAUEEQ010079088">
    <property type="protein sequence ID" value="CAJ0968247.1"/>
    <property type="molecule type" value="Genomic_DNA"/>
</dbReference>